<keyword evidence="1" id="KW-1133">Transmembrane helix</keyword>
<evidence type="ECO:0000313" key="2">
    <source>
        <dbReference type="EMBL" id="KAK3032493.1"/>
    </source>
</evidence>
<evidence type="ECO:0008006" key="4">
    <source>
        <dbReference type="Google" id="ProtNLM"/>
    </source>
</evidence>
<dbReference type="AlphaFoldDB" id="A0AA88WR72"/>
<accession>A0AA88WR72</accession>
<protein>
    <recommendedName>
        <fullName evidence="4">F-box domain-containing protein</fullName>
    </recommendedName>
</protein>
<gene>
    <name evidence="2" type="ORF">RJ639_037331</name>
</gene>
<dbReference type="EMBL" id="JAVXUP010000267">
    <property type="protein sequence ID" value="KAK3032493.1"/>
    <property type="molecule type" value="Genomic_DNA"/>
</dbReference>
<name>A0AA88WR72_9ASTE</name>
<keyword evidence="1" id="KW-0472">Membrane</keyword>
<feature type="transmembrane region" description="Helical" evidence="1">
    <location>
        <begin position="319"/>
        <end position="339"/>
    </location>
</feature>
<reference evidence="2" key="1">
    <citation type="submission" date="2022-12" db="EMBL/GenBank/DDBJ databases">
        <title>Draft genome assemblies for two species of Escallonia (Escalloniales).</title>
        <authorList>
            <person name="Chanderbali A."/>
            <person name="Dervinis C."/>
            <person name="Anghel I."/>
            <person name="Soltis D."/>
            <person name="Soltis P."/>
            <person name="Zapata F."/>
        </authorList>
    </citation>
    <scope>NUCLEOTIDE SEQUENCE</scope>
    <source>
        <strain evidence="2">UCBG64.0493</strain>
        <tissue evidence="2">Leaf</tissue>
    </source>
</reference>
<evidence type="ECO:0000256" key="1">
    <source>
        <dbReference type="SAM" id="Phobius"/>
    </source>
</evidence>
<keyword evidence="3" id="KW-1185">Reference proteome</keyword>
<organism evidence="2 3">
    <name type="scientific">Escallonia herrerae</name>
    <dbReference type="NCBI Taxonomy" id="1293975"/>
    <lineage>
        <taxon>Eukaryota</taxon>
        <taxon>Viridiplantae</taxon>
        <taxon>Streptophyta</taxon>
        <taxon>Embryophyta</taxon>
        <taxon>Tracheophyta</taxon>
        <taxon>Spermatophyta</taxon>
        <taxon>Magnoliopsida</taxon>
        <taxon>eudicotyledons</taxon>
        <taxon>Gunneridae</taxon>
        <taxon>Pentapetalae</taxon>
        <taxon>asterids</taxon>
        <taxon>campanulids</taxon>
        <taxon>Escalloniales</taxon>
        <taxon>Escalloniaceae</taxon>
        <taxon>Escallonia</taxon>
    </lineage>
</organism>
<sequence length="348" mass="39014">MSCATTATNTATAHGGTAITCVHPDIIESHILTRLDGPTLASVACASPLLRSLCTEEKLWRDICYTTWPSINDPRIRNAISTFPGGHRSFFSDSFPTLRHHSKSKVDHRRSLPTTELISAVDIHYRNELIYSKVDVTETVTSWFRCSPFLVDLLDQKETVATPVNVINDGDIFLSQLEQHMTLSWILIDPTRNRAANISSLKPVSVQRHWLTGDVELQFSTIMAGGSGRGSSGFVQCKVVVTCGGEEGGVLRMREVNMQVQDMDEKCLKGEEILLILQEGMGSGERRKGKRGEGRERYEEYLEMKRERAERKKRREGKLNVVGVSVGFTILVTLILWIFGRLCTMLTR</sequence>
<dbReference type="PANTHER" id="PTHR33736:SF18">
    <property type="entry name" value="F-BOX DOMAIN-CONTAINING PROTEIN"/>
    <property type="match status" value="1"/>
</dbReference>
<evidence type="ECO:0000313" key="3">
    <source>
        <dbReference type="Proteomes" id="UP001188597"/>
    </source>
</evidence>
<dbReference type="PANTHER" id="PTHR33736">
    <property type="entry name" value="F-BOX PROTEIN-RELATED"/>
    <property type="match status" value="1"/>
</dbReference>
<proteinExistence type="predicted"/>
<dbReference type="Proteomes" id="UP001188597">
    <property type="component" value="Unassembled WGS sequence"/>
</dbReference>
<dbReference type="SUPFAM" id="SSF81383">
    <property type="entry name" value="F-box domain"/>
    <property type="match status" value="1"/>
</dbReference>
<dbReference type="InterPro" id="IPR045283">
    <property type="entry name" value="AT3G44326-like"/>
</dbReference>
<comment type="caution">
    <text evidence="2">The sequence shown here is derived from an EMBL/GenBank/DDBJ whole genome shotgun (WGS) entry which is preliminary data.</text>
</comment>
<dbReference type="InterPro" id="IPR036047">
    <property type="entry name" value="F-box-like_dom_sf"/>
</dbReference>
<keyword evidence="1" id="KW-0812">Transmembrane</keyword>